<dbReference type="RefSeq" id="WP_114384053.1">
    <property type="nucleotide sequence ID" value="NZ_QPJD01000027.1"/>
</dbReference>
<protein>
    <submittedName>
        <fullName evidence="9">Carbohydrate ABC transporter membrane protein 2 (CUT1 family)</fullName>
    </submittedName>
</protein>
<dbReference type="EMBL" id="QPJD01000027">
    <property type="protein sequence ID" value="RCW41098.1"/>
    <property type="molecule type" value="Genomic_DNA"/>
</dbReference>
<reference evidence="9 10" key="1">
    <citation type="submission" date="2018-07" db="EMBL/GenBank/DDBJ databases">
        <title>Genomic Encyclopedia of Type Strains, Phase III (KMG-III): the genomes of soil and plant-associated and newly described type strains.</title>
        <authorList>
            <person name="Whitman W."/>
        </authorList>
    </citation>
    <scope>NUCLEOTIDE SEQUENCE [LARGE SCALE GENOMIC DNA]</scope>
    <source>
        <strain evidence="9 10">CECT 7506</strain>
    </source>
</reference>
<organism evidence="9 10">
    <name type="scientific">Paenibacillus prosopidis</name>
    <dbReference type="NCBI Taxonomy" id="630520"/>
    <lineage>
        <taxon>Bacteria</taxon>
        <taxon>Bacillati</taxon>
        <taxon>Bacillota</taxon>
        <taxon>Bacilli</taxon>
        <taxon>Bacillales</taxon>
        <taxon>Paenibacillaceae</taxon>
        <taxon>Paenibacillus</taxon>
    </lineage>
</organism>
<feature type="domain" description="ABC transmembrane type-1" evidence="8">
    <location>
        <begin position="66"/>
        <end position="256"/>
    </location>
</feature>
<dbReference type="GO" id="GO:0055085">
    <property type="term" value="P:transmembrane transport"/>
    <property type="evidence" value="ECO:0007669"/>
    <property type="project" value="InterPro"/>
</dbReference>
<dbReference type="InterPro" id="IPR035906">
    <property type="entry name" value="MetI-like_sf"/>
</dbReference>
<keyword evidence="3" id="KW-1003">Cell membrane</keyword>
<keyword evidence="6 7" id="KW-0472">Membrane</keyword>
<evidence type="ECO:0000256" key="1">
    <source>
        <dbReference type="ARBA" id="ARBA00004651"/>
    </source>
</evidence>
<dbReference type="InterPro" id="IPR000515">
    <property type="entry name" value="MetI-like"/>
</dbReference>
<evidence type="ECO:0000256" key="2">
    <source>
        <dbReference type="ARBA" id="ARBA00022448"/>
    </source>
</evidence>
<dbReference type="Pfam" id="PF00528">
    <property type="entry name" value="BPD_transp_1"/>
    <property type="match status" value="1"/>
</dbReference>
<evidence type="ECO:0000256" key="5">
    <source>
        <dbReference type="ARBA" id="ARBA00022989"/>
    </source>
</evidence>
<evidence type="ECO:0000256" key="6">
    <source>
        <dbReference type="ARBA" id="ARBA00023136"/>
    </source>
</evidence>
<dbReference type="GO" id="GO:0005886">
    <property type="term" value="C:plasma membrane"/>
    <property type="evidence" value="ECO:0007669"/>
    <property type="project" value="UniProtKB-SubCell"/>
</dbReference>
<dbReference type="CDD" id="cd06261">
    <property type="entry name" value="TM_PBP2"/>
    <property type="match status" value="1"/>
</dbReference>
<keyword evidence="4 7" id="KW-0812">Transmembrane</keyword>
<evidence type="ECO:0000313" key="9">
    <source>
        <dbReference type="EMBL" id="RCW41098.1"/>
    </source>
</evidence>
<feature type="transmembrane region" description="Helical" evidence="7">
    <location>
        <begin position="70"/>
        <end position="91"/>
    </location>
</feature>
<dbReference type="Proteomes" id="UP000252415">
    <property type="component" value="Unassembled WGS sequence"/>
</dbReference>
<comment type="caution">
    <text evidence="9">The sequence shown here is derived from an EMBL/GenBank/DDBJ whole genome shotgun (WGS) entry which is preliminary data.</text>
</comment>
<sequence>MKKLLAVLLTIFTYLAAFIYFFPLLWMFITGFKNEGEAVIMPPSIFFNPTLENYKIVWGSGIGTFLGNSAIIVVISTLLALILGVSAAYALSMFRMKKADDILFWFISTKMLPAVGVIIPVYIIFKKLGLLDSHLALILLYTAMNIPLAVWMMRSFFKDIPYELIESTQVDGATGLQGFLKVTLPLVKPGVISTGLLCFVFAWNEFLFGVSLTYTDSSTMPVFMASFMTQEGLFWGKMSAVATTAVLPSVVLGWFTQKQLVQGLTMGAVKG</sequence>
<evidence type="ECO:0000313" key="10">
    <source>
        <dbReference type="Proteomes" id="UP000252415"/>
    </source>
</evidence>
<keyword evidence="10" id="KW-1185">Reference proteome</keyword>
<dbReference type="PANTHER" id="PTHR32243:SF52">
    <property type="entry name" value="ABC TRANSPORTER PERMEASE PROTEIN"/>
    <property type="match status" value="1"/>
</dbReference>
<dbReference type="SUPFAM" id="SSF161098">
    <property type="entry name" value="MetI-like"/>
    <property type="match status" value="1"/>
</dbReference>
<proteinExistence type="inferred from homology"/>
<evidence type="ECO:0000256" key="3">
    <source>
        <dbReference type="ARBA" id="ARBA00022475"/>
    </source>
</evidence>
<keyword evidence="2 7" id="KW-0813">Transport</keyword>
<feature type="transmembrane region" description="Helical" evidence="7">
    <location>
        <begin position="7"/>
        <end position="29"/>
    </location>
</feature>
<keyword evidence="5 7" id="KW-1133">Transmembrane helix</keyword>
<comment type="subcellular location">
    <subcellularLocation>
        <location evidence="1 7">Cell membrane</location>
        <topology evidence="1 7">Multi-pass membrane protein</topology>
    </subcellularLocation>
</comment>
<dbReference type="Gene3D" id="1.10.3720.10">
    <property type="entry name" value="MetI-like"/>
    <property type="match status" value="1"/>
</dbReference>
<feature type="transmembrane region" description="Helical" evidence="7">
    <location>
        <begin position="191"/>
        <end position="214"/>
    </location>
</feature>
<comment type="similarity">
    <text evidence="7">Belongs to the binding-protein-dependent transport system permease family.</text>
</comment>
<dbReference type="OrthoDB" id="9810086at2"/>
<dbReference type="PROSITE" id="PS50928">
    <property type="entry name" value="ABC_TM1"/>
    <property type="match status" value="1"/>
</dbReference>
<dbReference type="AlphaFoldDB" id="A0A368VI74"/>
<name>A0A368VI74_9BACL</name>
<feature type="transmembrane region" description="Helical" evidence="7">
    <location>
        <begin position="135"/>
        <end position="153"/>
    </location>
</feature>
<feature type="transmembrane region" description="Helical" evidence="7">
    <location>
        <begin position="103"/>
        <end position="123"/>
    </location>
</feature>
<evidence type="ECO:0000256" key="7">
    <source>
        <dbReference type="RuleBase" id="RU363032"/>
    </source>
</evidence>
<dbReference type="PANTHER" id="PTHR32243">
    <property type="entry name" value="MALTOSE TRANSPORT SYSTEM PERMEASE-RELATED"/>
    <property type="match status" value="1"/>
</dbReference>
<feature type="transmembrane region" description="Helical" evidence="7">
    <location>
        <begin position="234"/>
        <end position="256"/>
    </location>
</feature>
<accession>A0A368VI74</accession>
<gene>
    <name evidence="9" type="ORF">DFP97_1272</name>
</gene>
<evidence type="ECO:0000259" key="8">
    <source>
        <dbReference type="PROSITE" id="PS50928"/>
    </source>
</evidence>
<dbReference type="InterPro" id="IPR050901">
    <property type="entry name" value="BP-dep_ABC_trans_perm"/>
</dbReference>
<evidence type="ECO:0000256" key="4">
    <source>
        <dbReference type="ARBA" id="ARBA00022692"/>
    </source>
</evidence>